<evidence type="ECO:0000256" key="7">
    <source>
        <dbReference type="ARBA" id="ARBA00022786"/>
    </source>
</evidence>
<dbReference type="AlphaFoldDB" id="K1XEQ2"/>
<evidence type="ECO:0000259" key="10">
    <source>
        <dbReference type="PROSITE" id="PS51873"/>
    </source>
</evidence>
<dbReference type="InterPro" id="IPR031127">
    <property type="entry name" value="E3_UB_ligase_RBR"/>
</dbReference>
<dbReference type="InterPro" id="IPR044066">
    <property type="entry name" value="TRIAD_supradom"/>
</dbReference>
<keyword evidence="4" id="KW-0479">Metal-binding</keyword>
<feature type="region of interest" description="Disordered" evidence="9">
    <location>
        <begin position="172"/>
        <end position="312"/>
    </location>
</feature>
<dbReference type="CDD" id="cd20335">
    <property type="entry name" value="BRcat_RBR"/>
    <property type="match status" value="1"/>
</dbReference>
<evidence type="ECO:0000256" key="5">
    <source>
        <dbReference type="ARBA" id="ARBA00022737"/>
    </source>
</evidence>
<keyword evidence="7" id="KW-0833">Ubl conjugation pathway</keyword>
<keyword evidence="5" id="KW-0677">Repeat</keyword>
<feature type="compositionally biased region" description="Acidic residues" evidence="9">
    <location>
        <begin position="109"/>
        <end position="118"/>
    </location>
</feature>
<dbReference type="OrthoDB" id="1431934at2759"/>
<feature type="region of interest" description="Disordered" evidence="9">
    <location>
        <begin position="677"/>
        <end position="708"/>
    </location>
</feature>
<dbReference type="PROSITE" id="PS51873">
    <property type="entry name" value="TRIAD"/>
    <property type="match status" value="1"/>
</dbReference>
<evidence type="ECO:0000256" key="4">
    <source>
        <dbReference type="ARBA" id="ARBA00022723"/>
    </source>
</evidence>
<evidence type="ECO:0000256" key="1">
    <source>
        <dbReference type="ARBA" id="ARBA00001798"/>
    </source>
</evidence>
<dbReference type="KEGG" id="mbe:MBM_02625"/>
<dbReference type="STRING" id="1072389.K1XEQ2"/>
<dbReference type="SUPFAM" id="SSF57850">
    <property type="entry name" value="RING/U-box"/>
    <property type="match status" value="3"/>
</dbReference>
<dbReference type="eggNOG" id="KOG1812">
    <property type="taxonomic scope" value="Eukaryota"/>
</dbReference>
<feature type="compositionally biased region" description="Acidic residues" evidence="9">
    <location>
        <begin position="209"/>
        <end position="220"/>
    </location>
</feature>
<reference evidence="11 12" key="1">
    <citation type="journal article" date="2012" name="BMC Genomics">
        <title>Sequencing the genome of Marssonina brunnea reveals fungus-poplar co-evolution.</title>
        <authorList>
            <person name="Zhu S."/>
            <person name="Cao Y.-Z."/>
            <person name="Jiang C."/>
            <person name="Tan B.-Y."/>
            <person name="Wang Z."/>
            <person name="Feng S."/>
            <person name="Zhang L."/>
            <person name="Su X.-H."/>
            <person name="Brejova B."/>
            <person name="Vinar T."/>
            <person name="Xu M."/>
            <person name="Wang M.-X."/>
            <person name="Zhang S.-G."/>
            <person name="Huang M.-R."/>
            <person name="Wu R."/>
            <person name="Zhou Y."/>
        </authorList>
    </citation>
    <scope>NUCLEOTIDE SEQUENCE [LARGE SCALE GENOMIC DNA]</scope>
    <source>
        <strain evidence="11 12">MB_m1</strain>
    </source>
</reference>
<feature type="compositionally biased region" description="Basic and acidic residues" evidence="9">
    <location>
        <begin position="263"/>
        <end position="272"/>
    </location>
</feature>
<dbReference type="PANTHER" id="PTHR11685">
    <property type="entry name" value="RBR FAMILY RING FINGER AND IBR DOMAIN-CONTAINING"/>
    <property type="match status" value="1"/>
</dbReference>
<dbReference type="HOGENOM" id="CLU_033362_0_0_1"/>
<dbReference type="GO" id="GO:0008270">
    <property type="term" value="F:zinc ion binding"/>
    <property type="evidence" value="ECO:0007669"/>
    <property type="project" value="UniProtKB-KW"/>
</dbReference>
<evidence type="ECO:0000256" key="6">
    <source>
        <dbReference type="ARBA" id="ARBA00022771"/>
    </source>
</evidence>
<organism evidence="11 12">
    <name type="scientific">Marssonina brunnea f. sp. multigermtubi (strain MB_m1)</name>
    <name type="common">Marssonina leaf spot fungus</name>
    <dbReference type="NCBI Taxonomy" id="1072389"/>
    <lineage>
        <taxon>Eukaryota</taxon>
        <taxon>Fungi</taxon>
        <taxon>Dikarya</taxon>
        <taxon>Ascomycota</taxon>
        <taxon>Pezizomycotina</taxon>
        <taxon>Leotiomycetes</taxon>
        <taxon>Helotiales</taxon>
        <taxon>Drepanopezizaceae</taxon>
        <taxon>Drepanopeziza</taxon>
    </lineage>
</organism>
<dbReference type="InParanoid" id="K1XEQ2"/>
<accession>K1XEQ2</accession>
<gene>
    <name evidence="11" type="ORF">MBM_02625</name>
</gene>
<name>K1XEQ2_MARBU</name>
<protein>
    <recommendedName>
        <fullName evidence="2">RBR-type E3 ubiquitin transferase</fullName>
        <ecNumber evidence="2">2.3.2.31</ecNumber>
    </recommendedName>
</protein>
<dbReference type="EC" id="2.3.2.31" evidence="2"/>
<dbReference type="GeneID" id="18758560"/>
<dbReference type="Pfam" id="PF01485">
    <property type="entry name" value="IBR"/>
    <property type="match status" value="2"/>
</dbReference>
<dbReference type="GO" id="GO:0061630">
    <property type="term" value="F:ubiquitin protein ligase activity"/>
    <property type="evidence" value="ECO:0007669"/>
    <property type="project" value="UniProtKB-EC"/>
</dbReference>
<keyword evidence="12" id="KW-1185">Reference proteome</keyword>
<evidence type="ECO:0000313" key="12">
    <source>
        <dbReference type="Proteomes" id="UP000006753"/>
    </source>
</evidence>
<dbReference type="Proteomes" id="UP000006753">
    <property type="component" value="Unassembled WGS sequence"/>
</dbReference>
<evidence type="ECO:0000256" key="2">
    <source>
        <dbReference type="ARBA" id="ARBA00012251"/>
    </source>
</evidence>
<keyword evidence="3" id="KW-0808">Transferase</keyword>
<dbReference type="SMART" id="SM00647">
    <property type="entry name" value="IBR"/>
    <property type="match status" value="2"/>
</dbReference>
<keyword evidence="6" id="KW-0863">Zinc-finger</keyword>
<dbReference type="GO" id="GO:0016567">
    <property type="term" value="P:protein ubiquitination"/>
    <property type="evidence" value="ECO:0007669"/>
    <property type="project" value="InterPro"/>
</dbReference>
<comment type="catalytic activity">
    <reaction evidence="1">
        <text>[E2 ubiquitin-conjugating enzyme]-S-ubiquitinyl-L-cysteine + [acceptor protein]-L-lysine = [E2 ubiquitin-conjugating enzyme]-L-cysteine + [acceptor protein]-N(6)-ubiquitinyl-L-lysine.</text>
        <dbReference type="EC" id="2.3.2.31"/>
    </reaction>
</comment>
<dbReference type="CDD" id="cd20336">
    <property type="entry name" value="Rcat_RBR"/>
    <property type="match status" value="1"/>
</dbReference>
<feature type="compositionally biased region" description="Basic and acidic residues" evidence="9">
    <location>
        <begin position="90"/>
        <end position="102"/>
    </location>
</feature>
<feature type="compositionally biased region" description="Basic and acidic residues" evidence="9">
    <location>
        <begin position="119"/>
        <end position="135"/>
    </location>
</feature>
<proteinExistence type="predicted"/>
<feature type="region of interest" description="Disordered" evidence="9">
    <location>
        <begin position="73"/>
        <end position="158"/>
    </location>
</feature>
<dbReference type="Gene3D" id="1.20.120.1750">
    <property type="match status" value="1"/>
</dbReference>
<keyword evidence="8" id="KW-0862">Zinc</keyword>
<evidence type="ECO:0000313" key="11">
    <source>
        <dbReference type="EMBL" id="EKD19388.1"/>
    </source>
</evidence>
<evidence type="ECO:0000256" key="8">
    <source>
        <dbReference type="ARBA" id="ARBA00022833"/>
    </source>
</evidence>
<dbReference type="EMBL" id="JH921431">
    <property type="protein sequence ID" value="EKD19388.1"/>
    <property type="molecule type" value="Genomic_DNA"/>
</dbReference>
<feature type="domain" description="RING-type" evidence="10">
    <location>
        <begin position="399"/>
        <end position="614"/>
    </location>
</feature>
<feature type="region of interest" description="Disordered" evidence="9">
    <location>
        <begin position="337"/>
        <end position="391"/>
    </location>
</feature>
<dbReference type="InterPro" id="IPR002867">
    <property type="entry name" value="IBR_dom"/>
</dbReference>
<evidence type="ECO:0000256" key="3">
    <source>
        <dbReference type="ARBA" id="ARBA00022679"/>
    </source>
</evidence>
<sequence>MSEVGGGPTAFGLTFREYDTRQMQHILRAYGKLPRSNPNARAILYLALATLERKLPGDEAQVLRDWLHNGGVLSDFPGPATAQGPPVNASERRDAQAARDFGRYPVSDDSQEEDDDGDDGHAQDYGRGRFNRGEYRGYGMEMGGSGRLPPPAQQTGHLRPPVARFIPLQSHLNAVPAPPPQISAAHPSRPASTLPDASLPDNPRLLPMDTDENESEDDLDAPPVHPASRVLPAMRRGHDDESGPDGRANIGMEDFSEGNTQRAGRDGHRLPPPEDGFVPPDRHLHSRHARPNPPAEPFPYHGYPNAGRSNGHRLPPPEDGFVPPERHLDVVPRLTSEGAVPGSRHADFAPPSTHVGNDVRNDLPLQPPVSAEDDGNLAPSNDSNDADMSDDSENLFHDNAIECCVCAGDYGPDKFPESEITSTCEHHSKAMVCLRCIRFSIQTFLAQGNLHLIRCPLCPAMLSKDEIKKYGTKEMFSRYEYLVQMATPGLVMCLSPSCGMGQVHPSNADNPIMTCDTCGFRTCVTHKLPWHEGFTCAEFDLEESQIERLEADEATAKLLSQQDSRICPSCNQGVTRTEGCDHLQCRCGQQWCFECQAAWENILRLGPTAHARTCPNHPERLNVRGDQRQGMVQQMAELVHGGPVSETLEKARRERDQKRRETARLLAAEAAERRMLAAKEEQERAQANVKVPSVKKPKTKLVAPWEEK</sequence>
<evidence type="ECO:0000256" key="9">
    <source>
        <dbReference type="SAM" id="MobiDB-lite"/>
    </source>
</evidence>